<comment type="caution">
    <text evidence="2">The sequence shown here is derived from an EMBL/GenBank/DDBJ whole genome shotgun (WGS) entry which is preliminary data.</text>
</comment>
<dbReference type="Proteomes" id="UP000076584">
    <property type="component" value="Unassembled WGS sequence"/>
</dbReference>
<accession>A0A161YAF7</accession>
<evidence type="ECO:0000313" key="2">
    <source>
        <dbReference type="EMBL" id="KZL86662.1"/>
    </source>
</evidence>
<proteinExistence type="predicted"/>
<sequence>MATAVHSASLGRLLPGPSQGVPICGEAQLRSINSPSIPSPIPSQKDNREKKREGSTTCCAPHPFLSSTINPRPSTLDPSTLTLRLSTLGRPYSWQAHQRKTPQHPSRTQRHTLDPAFYEGYSTVPQGILQQHRRHSIQLPILVLERPISMATN</sequence>
<organism evidence="2 3">
    <name type="scientific">Colletotrichum incanum</name>
    <name type="common">Soybean anthracnose fungus</name>
    <dbReference type="NCBI Taxonomy" id="1573173"/>
    <lineage>
        <taxon>Eukaryota</taxon>
        <taxon>Fungi</taxon>
        <taxon>Dikarya</taxon>
        <taxon>Ascomycota</taxon>
        <taxon>Pezizomycotina</taxon>
        <taxon>Sordariomycetes</taxon>
        <taxon>Hypocreomycetidae</taxon>
        <taxon>Glomerellales</taxon>
        <taxon>Glomerellaceae</taxon>
        <taxon>Colletotrichum</taxon>
        <taxon>Colletotrichum spaethianum species complex</taxon>
    </lineage>
</organism>
<gene>
    <name evidence="2" type="ORF">CI238_04221</name>
</gene>
<keyword evidence="3" id="KW-1185">Reference proteome</keyword>
<feature type="region of interest" description="Disordered" evidence="1">
    <location>
        <begin position="30"/>
        <end position="77"/>
    </location>
</feature>
<dbReference type="EMBL" id="LFIW01000399">
    <property type="protein sequence ID" value="KZL86662.1"/>
    <property type="molecule type" value="Genomic_DNA"/>
</dbReference>
<evidence type="ECO:0000313" key="3">
    <source>
        <dbReference type="Proteomes" id="UP000076584"/>
    </source>
</evidence>
<protein>
    <submittedName>
        <fullName evidence="2">Uncharacterized protein</fullName>
    </submittedName>
</protein>
<reference evidence="2 3" key="1">
    <citation type="submission" date="2015-06" db="EMBL/GenBank/DDBJ databases">
        <title>Survival trade-offs in plant roots during colonization by closely related pathogenic and mutualistic fungi.</title>
        <authorList>
            <person name="Hacquard S."/>
            <person name="Kracher B."/>
            <person name="Hiruma K."/>
            <person name="Weinman A."/>
            <person name="Muench P."/>
            <person name="Garrido Oter R."/>
            <person name="Ver Loren van Themaat E."/>
            <person name="Dallerey J.-F."/>
            <person name="Damm U."/>
            <person name="Henrissat B."/>
            <person name="Lespinet O."/>
            <person name="Thon M."/>
            <person name="Kemen E."/>
            <person name="McHardy A.C."/>
            <person name="Schulze-Lefert P."/>
            <person name="O'Connell R.J."/>
        </authorList>
    </citation>
    <scope>NUCLEOTIDE SEQUENCE [LARGE SCALE GENOMIC DNA]</scope>
    <source>
        <strain evidence="2 3">MAFF 238704</strain>
    </source>
</reference>
<evidence type="ECO:0000256" key="1">
    <source>
        <dbReference type="SAM" id="MobiDB-lite"/>
    </source>
</evidence>
<name>A0A161YAF7_COLIC</name>
<dbReference type="AlphaFoldDB" id="A0A161YAF7"/>
<feature type="compositionally biased region" description="Basic and acidic residues" evidence="1">
    <location>
        <begin position="45"/>
        <end position="54"/>
    </location>
</feature>